<evidence type="ECO:0000313" key="3">
    <source>
        <dbReference type="Proteomes" id="UP001150907"/>
    </source>
</evidence>
<comment type="caution">
    <text evidence="2">The sequence shown here is derived from an EMBL/GenBank/DDBJ whole genome shotgun (WGS) entry which is preliminary data.</text>
</comment>
<dbReference type="Proteomes" id="UP001150907">
    <property type="component" value="Unassembled WGS sequence"/>
</dbReference>
<feature type="signal peptide" evidence="1">
    <location>
        <begin position="1"/>
        <end position="28"/>
    </location>
</feature>
<evidence type="ECO:0008006" key="4">
    <source>
        <dbReference type="Google" id="ProtNLM"/>
    </source>
</evidence>
<reference evidence="2" key="1">
    <citation type="submission" date="2022-07" db="EMBL/GenBank/DDBJ databases">
        <title>Phylogenomic reconstructions and comparative analyses of Kickxellomycotina fungi.</title>
        <authorList>
            <person name="Reynolds N.K."/>
            <person name="Stajich J.E."/>
            <person name="Barry K."/>
            <person name="Grigoriev I.V."/>
            <person name="Crous P."/>
            <person name="Smith M.E."/>
        </authorList>
    </citation>
    <scope>NUCLEOTIDE SEQUENCE</scope>
    <source>
        <strain evidence="2">IMI 214461</strain>
    </source>
</reference>
<name>A0A9W8EDN8_9FUNG</name>
<accession>A0A9W8EDN8</accession>
<dbReference type="InterPro" id="IPR013726">
    <property type="entry name" value="Mitofissin"/>
</dbReference>
<dbReference type="Pfam" id="PF08520">
    <property type="entry name" value="Mitofissin"/>
    <property type="match status" value="1"/>
</dbReference>
<dbReference type="PANTHER" id="PTHR28075:SF1">
    <property type="entry name" value="DUF1748-DOMAIN-CONTAINING PROTEIN"/>
    <property type="match status" value="1"/>
</dbReference>
<dbReference type="AlphaFoldDB" id="A0A9W8EDN8"/>
<gene>
    <name evidence="2" type="ORF">H4R26_004796</name>
</gene>
<feature type="chain" id="PRO_5040718980" description="DUF1748-domain-containing protein" evidence="1">
    <location>
        <begin position="29"/>
        <end position="75"/>
    </location>
</feature>
<keyword evidence="1" id="KW-0732">Signal</keyword>
<proteinExistence type="predicted"/>
<dbReference type="EMBL" id="JANBQF010000594">
    <property type="protein sequence ID" value="KAJ2000044.1"/>
    <property type="molecule type" value="Genomic_DNA"/>
</dbReference>
<dbReference type="GO" id="GO:0005737">
    <property type="term" value="C:cytoplasm"/>
    <property type="evidence" value="ECO:0007669"/>
    <property type="project" value="TreeGrafter"/>
</dbReference>
<dbReference type="OrthoDB" id="16824at2759"/>
<sequence length="75" mass="8210">MAIGKLVHIGVDLVLLSTALAGIRRSTGLKVKTDSLVDSKDMQGYIQQCLNVGEKTLDLAAWQMGSSTKYFTREH</sequence>
<keyword evidence="3" id="KW-1185">Reference proteome</keyword>
<evidence type="ECO:0000256" key="1">
    <source>
        <dbReference type="SAM" id="SignalP"/>
    </source>
</evidence>
<dbReference type="PANTHER" id="PTHR28075">
    <property type="entry name" value="CHROMOSOME 16, WHOLE GENOME SHOTGUN SEQUENCE"/>
    <property type="match status" value="1"/>
</dbReference>
<organism evidence="2 3">
    <name type="scientific">Coemansia thaxteri</name>
    <dbReference type="NCBI Taxonomy" id="2663907"/>
    <lineage>
        <taxon>Eukaryota</taxon>
        <taxon>Fungi</taxon>
        <taxon>Fungi incertae sedis</taxon>
        <taxon>Zoopagomycota</taxon>
        <taxon>Kickxellomycotina</taxon>
        <taxon>Kickxellomycetes</taxon>
        <taxon>Kickxellales</taxon>
        <taxon>Kickxellaceae</taxon>
        <taxon>Coemansia</taxon>
    </lineage>
</organism>
<evidence type="ECO:0000313" key="2">
    <source>
        <dbReference type="EMBL" id="KAJ2000044.1"/>
    </source>
</evidence>
<protein>
    <recommendedName>
        <fullName evidence="4">DUF1748-domain-containing protein</fullName>
    </recommendedName>
</protein>